<evidence type="ECO:0000256" key="3">
    <source>
        <dbReference type="ARBA" id="ARBA00022490"/>
    </source>
</evidence>
<keyword evidence="3" id="KW-0963">Cytoplasm</keyword>
<name>A0A917VXL1_9NOCA</name>
<dbReference type="Proteomes" id="UP000638263">
    <property type="component" value="Unassembled WGS sequence"/>
</dbReference>
<sequence>MKWEFTPDELMHVWKETGKDRYPYPLEVRSSVRWEDEFQQLVAGIATVYPRGGDPDLTGALRIAADPEYTLTLSGSRRHRIRAYGAFAGNVAVTAVQFPGTTTDFDGKFVIQMGSPAIVPKIFLQILGELPKGTRPPLVESVDRLRDTYEVWNGGKPQPADRMRRLLKAPRAGSGFLEARHRLRAPDPPPPRYLSWFDIVDDGRYIYRHRYQDFHIDPISHAELRDEIDRLIGSAPVQI</sequence>
<reference evidence="5" key="2">
    <citation type="submission" date="2020-09" db="EMBL/GenBank/DDBJ databases">
        <authorList>
            <person name="Sun Q."/>
            <person name="Zhou Y."/>
        </authorList>
    </citation>
    <scope>NUCLEOTIDE SEQUENCE</scope>
    <source>
        <strain evidence="5">CGMCC 4.3508</strain>
    </source>
</reference>
<protein>
    <recommendedName>
        <fullName evidence="7">ESAT-6 protein secretion system EspG family protein</fullName>
    </recommendedName>
</protein>
<proteinExistence type="inferred from homology"/>
<organism evidence="5 6">
    <name type="scientific">Nocardia jinanensis</name>
    <dbReference type="NCBI Taxonomy" id="382504"/>
    <lineage>
        <taxon>Bacteria</taxon>
        <taxon>Bacillati</taxon>
        <taxon>Actinomycetota</taxon>
        <taxon>Actinomycetes</taxon>
        <taxon>Mycobacteriales</taxon>
        <taxon>Nocardiaceae</taxon>
        <taxon>Nocardia</taxon>
    </lineage>
</organism>
<comment type="caution">
    <text evidence="5">The sequence shown here is derived from an EMBL/GenBank/DDBJ whole genome shotgun (WGS) entry which is preliminary data.</text>
</comment>
<keyword evidence="4" id="KW-0143">Chaperone</keyword>
<evidence type="ECO:0000256" key="2">
    <source>
        <dbReference type="ARBA" id="ARBA00006411"/>
    </source>
</evidence>
<dbReference type="AlphaFoldDB" id="A0A917VXL1"/>
<evidence type="ECO:0000256" key="4">
    <source>
        <dbReference type="ARBA" id="ARBA00023186"/>
    </source>
</evidence>
<accession>A0A917VXL1</accession>
<evidence type="ECO:0000256" key="1">
    <source>
        <dbReference type="ARBA" id="ARBA00004496"/>
    </source>
</evidence>
<evidence type="ECO:0000313" key="6">
    <source>
        <dbReference type="Proteomes" id="UP000638263"/>
    </source>
</evidence>
<evidence type="ECO:0008006" key="7">
    <source>
        <dbReference type="Google" id="ProtNLM"/>
    </source>
</evidence>
<evidence type="ECO:0000313" key="5">
    <source>
        <dbReference type="EMBL" id="GGL30363.1"/>
    </source>
</evidence>
<gene>
    <name evidence="5" type="ORF">GCM10011588_51410</name>
</gene>
<dbReference type="EMBL" id="BMMH01000012">
    <property type="protein sequence ID" value="GGL30363.1"/>
    <property type="molecule type" value="Genomic_DNA"/>
</dbReference>
<dbReference type="Pfam" id="PF14011">
    <property type="entry name" value="ESX-1_EspG"/>
    <property type="match status" value="1"/>
</dbReference>
<dbReference type="InterPro" id="IPR025734">
    <property type="entry name" value="EspG"/>
</dbReference>
<reference evidence="5" key="1">
    <citation type="journal article" date="2014" name="Int. J. Syst. Evol. Microbiol.">
        <title>Complete genome sequence of Corynebacterium casei LMG S-19264T (=DSM 44701T), isolated from a smear-ripened cheese.</title>
        <authorList>
            <consortium name="US DOE Joint Genome Institute (JGI-PGF)"/>
            <person name="Walter F."/>
            <person name="Albersmeier A."/>
            <person name="Kalinowski J."/>
            <person name="Ruckert C."/>
        </authorList>
    </citation>
    <scope>NUCLEOTIDE SEQUENCE</scope>
    <source>
        <strain evidence="5">CGMCC 4.3508</strain>
    </source>
</reference>
<comment type="subcellular location">
    <subcellularLocation>
        <location evidence="1">Cytoplasm</location>
    </subcellularLocation>
</comment>
<keyword evidence="6" id="KW-1185">Reference proteome</keyword>
<dbReference type="RefSeq" id="WP_058854664.1">
    <property type="nucleotide sequence ID" value="NZ_BMMH01000012.1"/>
</dbReference>
<comment type="similarity">
    <text evidence="2">Belongs to the EspG family.</text>
</comment>